<evidence type="ECO:0000256" key="1">
    <source>
        <dbReference type="SAM" id="MobiDB-lite"/>
    </source>
</evidence>
<evidence type="ECO:0000313" key="3">
    <source>
        <dbReference type="EMBL" id="KAF4622585.1"/>
    </source>
</evidence>
<feature type="compositionally biased region" description="Low complexity" evidence="1">
    <location>
        <begin position="176"/>
        <end position="198"/>
    </location>
</feature>
<feature type="compositionally biased region" description="Low complexity" evidence="1">
    <location>
        <begin position="114"/>
        <end position="123"/>
    </location>
</feature>
<dbReference type="AlphaFoldDB" id="A0A8H4R5L2"/>
<feature type="compositionally biased region" description="Low complexity" evidence="1">
    <location>
        <begin position="130"/>
        <end position="147"/>
    </location>
</feature>
<dbReference type="EMBL" id="JAACJL010000002">
    <property type="protein sequence ID" value="KAF4622585.1"/>
    <property type="molecule type" value="Genomic_DNA"/>
</dbReference>
<name>A0A8H4R5L2_9AGAR</name>
<gene>
    <name evidence="3" type="ORF">D9613_009494</name>
</gene>
<evidence type="ECO:0000256" key="2">
    <source>
        <dbReference type="SAM" id="SignalP"/>
    </source>
</evidence>
<feature type="chain" id="PRO_5034005383" description="Extracellular membrane protein CFEM domain-containing protein" evidence="2">
    <location>
        <begin position="20"/>
        <end position="226"/>
    </location>
</feature>
<sequence length="226" mass="22710">MRFGFFSVFIVLPCLEVFARGITRRDAMEHLISRQTTIGQQCNAQCAPFESNLQTCSPSTCLCTSSTAASLQVCIDCAVTVTSGATDLAQGLINNYKNACAGTNVPAVTIPNQSSSTSARSASAGGGKTSIGSSGSNSGAPSTSSTTAPPPQTTFNSGNLPSLTPTPTFSQVTIGPSGTSTSPSDSSAQTSSPVSPQTNQPGGATIVKPGVIMAAFSAFLGVLAAL</sequence>
<reference evidence="3 4" key="1">
    <citation type="submission" date="2019-12" db="EMBL/GenBank/DDBJ databases">
        <authorList>
            <person name="Floudas D."/>
            <person name="Bentzer J."/>
            <person name="Ahren D."/>
            <person name="Johansson T."/>
            <person name="Persson P."/>
            <person name="Tunlid A."/>
        </authorList>
    </citation>
    <scope>NUCLEOTIDE SEQUENCE [LARGE SCALE GENOMIC DNA]</scope>
    <source>
        <strain evidence="3 4">CBS 102.39</strain>
    </source>
</reference>
<protein>
    <recommendedName>
        <fullName evidence="5">Extracellular membrane protein CFEM domain-containing protein</fullName>
    </recommendedName>
</protein>
<evidence type="ECO:0008006" key="5">
    <source>
        <dbReference type="Google" id="ProtNLM"/>
    </source>
</evidence>
<proteinExistence type="predicted"/>
<feature type="signal peptide" evidence="2">
    <location>
        <begin position="1"/>
        <end position="19"/>
    </location>
</feature>
<comment type="caution">
    <text evidence="3">The sequence shown here is derived from an EMBL/GenBank/DDBJ whole genome shotgun (WGS) entry which is preliminary data.</text>
</comment>
<accession>A0A8H4R5L2</accession>
<feature type="compositionally biased region" description="Polar residues" evidence="1">
    <location>
        <begin position="155"/>
        <end position="174"/>
    </location>
</feature>
<keyword evidence="4" id="KW-1185">Reference proteome</keyword>
<keyword evidence="2" id="KW-0732">Signal</keyword>
<organism evidence="3 4">
    <name type="scientific">Agrocybe pediades</name>
    <dbReference type="NCBI Taxonomy" id="84607"/>
    <lineage>
        <taxon>Eukaryota</taxon>
        <taxon>Fungi</taxon>
        <taxon>Dikarya</taxon>
        <taxon>Basidiomycota</taxon>
        <taxon>Agaricomycotina</taxon>
        <taxon>Agaricomycetes</taxon>
        <taxon>Agaricomycetidae</taxon>
        <taxon>Agaricales</taxon>
        <taxon>Agaricineae</taxon>
        <taxon>Strophariaceae</taxon>
        <taxon>Agrocybe</taxon>
    </lineage>
</organism>
<evidence type="ECO:0000313" key="4">
    <source>
        <dbReference type="Proteomes" id="UP000521872"/>
    </source>
</evidence>
<feature type="region of interest" description="Disordered" evidence="1">
    <location>
        <begin position="110"/>
        <end position="202"/>
    </location>
</feature>
<dbReference type="Proteomes" id="UP000521872">
    <property type="component" value="Unassembled WGS sequence"/>
</dbReference>